<accession>V6U2A7</accession>
<dbReference type="AlphaFoldDB" id="V6U2A7"/>
<feature type="non-terminal residue" evidence="2">
    <location>
        <position position="1"/>
    </location>
</feature>
<dbReference type="EMBL" id="AHHH01000017">
    <property type="protein sequence ID" value="ESU44732.1"/>
    <property type="molecule type" value="Genomic_DNA"/>
</dbReference>
<dbReference type="PANTHER" id="PTHR23275:SF100">
    <property type="entry name" value="EGF-LIKE DOMAIN-CONTAINING PROTEIN"/>
    <property type="match status" value="1"/>
</dbReference>
<dbReference type="PANTHER" id="PTHR23275">
    <property type="entry name" value="CABRIOLET.-RELATED"/>
    <property type="match status" value="1"/>
</dbReference>
<reference evidence="3" key="1">
    <citation type="submission" date="2012-02" db="EMBL/GenBank/DDBJ databases">
        <title>Genome sequencing of Giardia lamblia Genotypes A2 and B isolates (DH and GS) and comparative analysis with the genomes of Genotypes A1 and E (WB and Pig).</title>
        <authorList>
            <person name="Adam R."/>
            <person name="Dahlstrom E."/>
            <person name="Martens C."/>
            <person name="Bruno D."/>
            <person name="Barbian K."/>
            <person name="Porcella S.F."/>
            <person name="Nash T."/>
        </authorList>
    </citation>
    <scope>NUCLEOTIDE SEQUENCE</scope>
    <source>
        <strain evidence="3">GS</strain>
    </source>
</reference>
<dbReference type="VEuPathDB" id="GiardiaDB:GL50581_2720"/>
<sequence>VIVRSGRCYCSCSWSAPVLCGALPARGGCYDISVGTGSRVCREARDGACARYVNEDKTGKTSAGIIRAGAEETCPKATSDSSAETGKCKSTKCDVAIGGSQYCSQCSKPSDHLVDGKCVAADTDTANACTAKTRAADGTCASCAQGYFLHREGCYQIGQAPGNAICTDEAPSEQQGECKTCAAGYFKNPTAAGAAVPPCIACNDTTGFTDSNSAIYKGVANCAACTAPEKGASSGDKPAKCTACVDGYFDPPACGTQCHSNCKACSGGVTNDKCTSCNPDKPYLKKTDGLQTGTCVDAAGCTTDNTYYADDAVDPTSGKLCRKCAEGGVTVCTKCEKIESGVVCKECTGETAIFGLNKKSCVMECPNNASEKSGVCTCNDGFTPSTDSTACVTASRSVNLSTGAIAGISVAAVIVIRGLVGLLCWQSACRVKKQTLVEAGSLRCIIWT</sequence>
<keyword evidence="1" id="KW-0812">Transmembrane</keyword>
<dbReference type="SUPFAM" id="SSF57184">
    <property type="entry name" value="Growth factor receptor domain"/>
    <property type="match status" value="1"/>
</dbReference>
<dbReference type="OrthoDB" id="10011303at2759"/>
<keyword evidence="1" id="KW-0472">Membrane</keyword>
<evidence type="ECO:0000256" key="1">
    <source>
        <dbReference type="SAM" id="Phobius"/>
    </source>
</evidence>
<evidence type="ECO:0000313" key="3">
    <source>
        <dbReference type="Proteomes" id="UP000018040"/>
    </source>
</evidence>
<dbReference type="Pfam" id="PF03302">
    <property type="entry name" value="VSP"/>
    <property type="match status" value="2"/>
</dbReference>
<proteinExistence type="predicted"/>
<dbReference type="VEuPathDB" id="GiardiaDB:DHA2_151498"/>
<name>V6U2A7_GIAIN</name>
<gene>
    <name evidence="2" type="ORF">GSB_151471</name>
</gene>
<dbReference type="Proteomes" id="UP000018040">
    <property type="component" value="Unassembled WGS sequence"/>
</dbReference>
<protein>
    <submittedName>
        <fullName evidence="2">Variant-specific surface protein</fullName>
    </submittedName>
</protein>
<dbReference type="InterPro" id="IPR052798">
    <property type="entry name" value="Giardia_VSA"/>
</dbReference>
<keyword evidence="1" id="KW-1133">Transmembrane helix</keyword>
<dbReference type="InterPro" id="IPR009030">
    <property type="entry name" value="Growth_fac_rcpt_cys_sf"/>
</dbReference>
<dbReference type="Gene3D" id="2.10.220.10">
    <property type="entry name" value="Hormone Receptor, Insulin-like Growth Factor Receptor 1, Chain A, domain 2"/>
    <property type="match status" value="1"/>
</dbReference>
<dbReference type="VEuPathDB" id="GiardiaDB:QR46_4768"/>
<reference evidence="2 3" key="2">
    <citation type="journal article" date="2013" name="Genome Biol. Evol.">
        <title>Genome sequencing of Giardia lamblia genotypes A2 and B isolates (DH and GS) and comparative analysis with the genomes of genotypes A1 and E (WB and Pig).</title>
        <authorList>
            <person name="Adam R.D."/>
            <person name="Dahlstrom E.W."/>
            <person name="Martens C.A."/>
            <person name="Bruno D.P."/>
            <person name="Barbian K.D."/>
            <person name="Ricklefs S.M."/>
            <person name="Hernandez M.M."/>
            <person name="Narla N.P."/>
            <person name="Patel R.B."/>
            <person name="Porcella S.F."/>
            <person name="Nash T.E."/>
        </authorList>
    </citation>
    <scope>NUCLEOTIDE SEQUENCE [LARGE SCALE GENOMIC DNA]</scope>
    <source>
        <strain evidence="2 3">GS</strain>
    </source>
</reference>
<comment type="caution">
    <text evidence="2">The sequence shown here is derived from an EMBL/GenBank/DDBJ whole genome shotgun (WGS) entry which is preliminary data.</text>
</comment>
<feature type="transmembrane region" description="Helical" evidence="1">
    <location>
        <begin position="404"/>
        <end position="425"/>
    </location>
</feature>
<evidence type="ECO:0000313" key="2">
    <source>
        <dbReference type="EMBL" id="ESU44732.1"/>
    </source>
</evidence>
<organism evidence="2 3">
    <name type="scientific">Giardia intestinalis</name>
    <name type="common">Giardia lamblia</name>
    <dbReference type="NCBI Taxonomy" id="5741"/>
    <lineage>
        <taxon>Eukaryota</taxon>
        <taxon>Metamonada</taxon>
        <taxon>Diplomonadida</taxon>
        <taxon>Hexamitidae</taxon>
        <taxon>Giardiinae</taxon>
        <taxon>Giardia</taxon>
    </lineage>
</organism>
<dbReference type="InterPro" id="IPR005127">
    <property type="entry name" value="Giardia_VSP"/>
</dbReference>